<dbReference type="InterPro" id="IPR018114">
    <property type="entry name" value="TRYPSIN_HIS"/>
</dbReference>
<dbReference type="PROSITE" id="PS00135">
    <property type="entry name" value="TRYPSIN_SER"/>
    <property type="match status" value="1"/>
</dbReference>
<feature type="domain" description="Peptidase S1" evidence="4">
    <location>
        <begin position="32"/>
        <end position="231"/>
    </location>
</feature>
<dbReference type="InterPro" id="IPR051333">
    <property type="entry name" value="CLIP_Serine_Protease"/>
</dbReference>
<dbReference type="WBParaSite" id="L893_g32111.t1">
    <property type="protein sequence ID" value="L893_g32111.t1"/>
    <property type="gene ID" value="L893_g32111"/>
</dbReference>
<evidence type="ECO:0000313" key="6">
    <source>
        <dbReference type="WBParaSite" id="L893_g32111.t1"/>
    </source>
</evidence>
<protein>
    <submittedName>
        <fullName evidence="6">Peptidase S1 domain-containing protein</fullName>
    </submittedName>
</protein>
<dbReference type="Proteomes" id="UP000095287">
    <property type="component" value="Unplaced"/>
</dbReference>
<reference evidence="6" key="1">
    <citation type="submission" date="2016-11" db="UniProtKB">
        <authorList>
            <consortium name="WormBaseParasite"/>
        </authorList>
    </citation>
    <scope>IDENTIFICATION</scope>
</reference>
<dbReference type="SMART" id="SM00020">
    <property type="entry name" value="Tryp_SPc"/>
    <property type="match status" value="1"/>
</dbReference>
<dbReference type="PANTHER" id="PTHR24260">
    <property type="match status" value="1"/>
</dbReference>
<dbReference type="Gene3D" id="2.40.10.10">
    <property type="entry name" value="Trypsin-like serine proteases"/>
    <property type="match status" value="2"/>
</dbReference>
<dbReference type="InterPro" id="IPR033116">
    <property type="entry name" value="TRYPSIN_SER"/>
</dbReference>
<feature type="signal peptide" evidence="3">
    <location>
        <begin position="1"/>
        <end position="17"/>
    </location>
</feature>
<dbReference type="InterPro" id="IPR009003">
    <property type="entry name" value="Peptidase_S1_PA"/>
</dbReference>
<accession>A0A1I8A261</accession>
<dbReference type="InterPro" id="IPR001314">
    <property type="entry name" value="Peptidase_S1A"/>
</dbReference>
<dbReference type="InterPro" id="IPR043504">
    <property type="entry name" value="Peptidase_S1_PA_chymotrypsin"/>
</dbReference>
<evidence type="ECO:0000313" key="5">
    <source>
        <dbReference type="Proteomes" id="UP000095287"/>
    </source>
</evidence>
<proteinExistence type="predicted"/>
<keyword evidence="2" id="KW-0645">Protease</keyword>
<evidence type="ECO:0000256" key="2">
    <source>
        <dbReference type="RuleBase" id="RU363034"/>
    </source>
</evidence>
<dbReference type="PROSITE" id="PS50240">
    <property type="entry name" value="TRYPSIN_DOM"/>
    <property type="match status" value="1"/>
</dbReference>
<keyword evidence="2" id="KW-0378">Hydrolase</keyword>
<dbReference type="PRINTS" id="PR00722">
    <property type="entry name" value="CHYMOTRYPSIN"/>
</dbReference>
<evidence type="ECO:0000256" key="3">
    <source>
        <dbReference type="SAM" id="SignalP"/>
    </source>
</evidence>
<dbReference type="Pfam" id="PF00089">
    <property type="entry name" value="Trypsin"/>
    <property type="match status" value="2"/>
</dbReference>
<dbReference type="GO" id="GO:0006508">
    <property type="term" value="P:proteolysis"/>
    <property type="evidence" value="ECO:0007669"/>
    <property type="project" value="UniProtKB-KW"/>
</dbReference>
<dbReference type="InterPro" id="IPR001254">
    <property type="entry name" value="Trypsin_dom"/>
</dbReference>
<organism evidence="5 6">
    <name type="scientific">Steinernema glaseri</name>
    <dbReference type="NCBI Taxonomy" id="37863"/>
    <lineage>
        <taxon>Eukaryota</taxon>
        <taxon>Metazoa</taxon>
        <taxon>Ecdysozoa</taxon>
        <taxon>Nematoda</taxon>
        <taxon>Chromadorea</taxon>
        <taxon>Rhabditida</taxon>
        <taxon>Tylenchina</taxon>
        <taxon>Panagrolaimomorpha</taxon>
        <taxon>Strongyloidoidea</taxon>
        <taxon>Steinernematidae</taxon>
        <taxon>Steinernema</taxon>
    </lineage>
</organism>
<evidence type="ECO:0000256" key="1">
    <source>
        <dbReference type="ARBA" id="ARBA00023157"/>
    </source>
</evidence>
<keyword evidence="3" id="KW-0732">Signal</keyword>
<name>A0A1I8A261_9BILA</name>
<dbReference type="PROSITE" id="PS00134">
    <property type="entry name" value="TRYPSIN_HIS"/>
    <property type="match status" value="1"/>
</dbReference>
<dbReference type="GO" id="GO:0004252">
    <property type="term" value="F:serine-type endopeptidase activity"/>
    <property type="evidence" value="ECO:0007669"/>
    <property type="project" value="InterPro"/>
</dbReference>
<dbReference type="SUPFAM" id="SSF50494">
    <property type="entry name" value="Trypsin-like serine proteases"/>
    <property type="match status" value="1"/>
</dbReference>
<keyword evidence="2" id="KW-0720">Serine protease</keyword>
<dbReference type="AlphaFoldDB" id="A0A1I8A261"/>
<evidence type="ECO:0000259" key="4">
    <source>
        <dbReference type="PROSITE" id="PS50240"/>
    </source>
</evidence>
<keyword evidence="1" id="KW-1015">Disulfide bond</keyword>
<keyword evidence="5" id="KW-1185">Reference proteome</keyword>
<dbReference type="PANTHER" id="PTHR24260:SF136">
    <property type="entry name" value="GH08193P-RELATED"/>
    <property type="match status" value="1"/>
</dbReference>
<feature type="chain" id="PRO_5009314186" evidence="3">
    <location>
        <begin position="18"/>
        <end position="257"/>
    </location>
</feature>
<sequence>MTFLSFLLCLSFGSTLGVPSSNRASRAATPFIIDGDSSPFYSHPWYSFLVSLDKTTNSTQICGGTVVGDRWILTAAHCVLPPYHSGTPTNDVFGVAMLAKTRFDEGHPKERTYRFKTVIAPEGSIRYDDDIALIEVSVNGSTFVDDSMICFGEGKGNVCTGDSGGPLLKEDEYGVTRQYGVASFTTSPTESCTDGYPTIPTRYNKKASIGWTEVKNNSFIYVRIRFYHLLWRGKGGGRHCVGAGQFPGAQHAPVNIF</sequence>